<evidence type="ECO:0000256" key="1">
    <source>
        <dbReference type="SAM" id="MobiDB-lite"/>
    </source>
</evidence>
<evidence type="ECO:0000313" key="3">
    <source>
        <dbReference type="Proteomes" id="UP001527925"/>
    </source>
</evidence>
<keyword evidence="3" id="KW-1185">Reference proteome</keyword>
<feature type="region of interest" description="Disordered" evidence="1">
    <location>
        <begin position="1"/>
        <end position="25"/>
    </location>
</feature>
<dbReference type="InterPro" id="IPR052050">
    <property type="entry name" value="SecEffector_AnkRepeat"/>
</dbReference>
<comment type="caution">
    <text evidence="2">The sequence shown here is derived from an EMBL/GenBank/DDBJ whole genome shotgun (WGS) entry which is preliminary data.</text>
</comment>
<evidence type="ECO:0008006" key="4">
    <source>
        <dbReference type="Google" id="ProtNLM"/>
    </source>
</evidence>
<feature type="compositionally biased region" description="Low complexity" evidence="1">
    <location>
        <begin position="1"/>
        <end position="17"/>
    </location>
</feature>
<reference evidence="2 3" key="1">
    <citation type="submission" date="2023-09" db="EMBL/GenBank/DDBJ databases">
        <title>Pangenome analysis of Batrachochytrium dendrobatidis and related Chytrids.</title>
        <authorList>
            <person name="Yacoub M.N."/>
            <person name="Stajich J.E."/>
            <person name="James T.Y."/>
        </authorList>
    </citation>
    <scope>NUCLEOTIDE SEQUENCE [LARGE SCALE GENOMIC DNA]</scope>
    <source>
        <strain evidence="2 3">JEL0888</strain>
    </source>
</reference>
<accession>A0ABR4NKT1</accession>
<gene>
    <name evidence="2" type="ORF">HK105_200205</name>
</gene>
<organism evidence="2 3">
    <name type="scientific">Polyrhizophydium stewartii</name>
    <dbReference type="NCBI Taxonomy" id="2732419"/>
    <lineage>
        <taxon>Eukaryota</taxon>
        <taxon>Fungi</taxon>
        <taxon>Fungi incertae sedis</taxon>
        <taxon>Chytridiomycota</taxon>
        <taxon>Chytridiomycota incertae sedis</taxon>
        <taxon>Chytridiomycetes</taxon>
        <taxon>Rhizophydiales</taxon>
        <taxon>Rhizophydiales incertae sedis</taxon>
        <taxon>Polyrhizophydium</taxon>
    </lineage>
</organism>
<dbReference type="InterPro" id="IPR036770">
    <property type="entry name" value="Ankyrin_rpt-contain_sf"/>
</dbReference>
<dbReference type="Proteomes" id="UP001527925">
    <property type="component" value="Unassembled WGS sequence"/>
</dbReference>
<dbReference type="Gene3D" id="1.25.40.20">
    <property type="entry name" value="Ankyrin repeat-containing domain"/>
    <property type="match status" value="1"/>
</dbReference>
<sequence length="410" mass="45125">MDAAATAAAPDQAPSDPVRASSPATRTVADANHLTAASGAPAPTLASPSCASEWDRLPGEAQRMVLADTGPFTLFINGLLLRAELQGLPRLQQLQVWQDAVDADWQGDLGLLPWVDVATASLRMTRTFFNRHKHHFKHDTFAAIAVRSGWTDLFDFDRPEDLAAAAARKGDVDLLEDLIVKRKVVRRGLDLAVNAAACGHLQAVQLLHRHVTGLQWNTLVGYVGAKSGDLNLASAVSNAAGVDNLEMLRFIFDRFPDVLDGAPSKFMSSDIHVLEWLDQRWAARGCNTDMMQWVIRRNRCPTQMLVEASAKAGDPALVEWWCTRHGITFGQGELLTAIHSFHYRLVRQLLEPSDIQWDLDAAQSAASSLYPRYAHALRKIRGRNVVHDNTQFEKLGFIGVSRTALLSGMI</sequence>
<proteinExistence type="predicted"/>
<evidence type="ECO:0000313" key="2">
    <source>
        <dbReference type="EMBL" id="KAL2920139.1"/>
    </source>
</evidence>
<protein>
    <recommendedName>
        <fullName evidence="4">Ankyrin repeat protein</fullName>
    </recommendedName>
</protein>
<name>A0ABR4NKT1_9FUNG</name>
<dbReference type="PANTHER" id="PTHR46586">
    <property type="entry name" value="ANKYRIN REPEAT-CONTAINING PROTEIN"/>
    <property type="match status" value="1"/>
</dbReference>
<dbReference type="PANTHER" id="PTHR46586:SF3">
    <property type="entry name" value="ANKYRIN REPEAT-CONTAINING PROTEIN"/>
    <property type="match status" value="1"/>
</dbReference>
<dbReference type="EMBL" id="JADGIZ020000001">
    <property type="protein sequence ID" value="KAL2920139.1"/>
    <property type="molecule type" value="Genomic_DNA"/>
</dbReference>